<organism evidence="1 2">
    <name type="scientific">Arachis hypogaea</name>
    <name type="common">Peanut</name>
    <dbReference type="NCBI Taxonomy" id="3818"/>
    <lineage>
        <taxon>Eukaryota</taxon>
        <taxon>Viridiplantae</taxon>
        <taxon>Streptophyta</taxon>
        <taxon>Embryophyta</taxon>
        <taxon>Tracheophyta</taxon>
        <taxon>Spermatophyta</taxon>
        <taxon>Magnoliopsida</taxon>
        <taxon>eudicotyledons</taxon>
        <taxon>Gunneridae</taxon>
        <taxon>Pentapetalae</taxon>
        <taxon>rosids</taxon>
        <taxon>fabids</taxon>
        <taxon>Fabales</taxon>
        <taxon>Fabaceae</taxon>
        <taxon>Papilionoideae</taxon>
        <taxon>50 kb inversion clade</taxon>
        <taxon>dalbergioids sensu lato</taxon>
        <taxon>Dalbergieae</taxon>
        <taxon>Pterocarpus clade</taxon>
        <taxon>Arachis</taxon>
    </lineage>
</organism>
<protein>
    <submittedName>
        <fullName evidence="1">Uncharacterized protein</fullName>
    </submittedName>
</protein>
<comment type="caution">
    <text evidence="1">The sequence shown here is derived from an EMBL/GenBank/DDBJ whole genome shotgun (WGS) entry which is preliminary data.</text>
</comment>
<accession>A0A445DQP5</accession>
<name>A0A445DQP5_ARAHY</name>
<sequence length="251" mass="28584">MSYDFDVTLDDFESQVFSGFEIARSSRNGILCINATHNGDIEDLLEISIFINVVELEEYLGEYEGDPEVDYDMEDEEAFSFILIEDESGYFLRPTEKQMSHLRPLHITTTLIRIEVNKVLIDGRAAISLLPERMLMKVGKHPDDLVPTNIAVTNFSGTSTPTKGLVTLTVKSVLLWTEDGKPEIVKADSNLYVEQLHVDFRMYNPKLKPMNVDRTLNSYNCEGSYLSSEGFLVKLRYRELGFALTDWDCLS</sequence>
<dbReference type="EMBL" id="SDMP01000003">
    <property type="protein sequence ID" value="RYR65488.1"/>
    <property type="molecule type" value="Genomic_DNA"/>
</dbReference>
<evidence type="ECO:0000313" key="1">
    <source>
        <dbReference type="EMBL" id="RYR65488.1"/>
    </source>
</evidence>
<reference evidence="1 2" key="1">
    <citation type="submission" date="2019-01" db="EMBL/GenBank/DDBJ databases">
        <title>Sequencing of cultivated peanut Arachis hypogaea provides insights into genome evolution and oil improvement.</title>
        <authorList>
            <person name="Chen X."/>
        </authorList>
    </citation>
    <scope>NUCLEOTIDE SEQUENCE [LARGE SCALE GENOMIC DNA]</scope>
    <source>
        <strain evidence="2">cv. Fuhuasheng</strain>
        <tissue evidence="1">Leaves</tissue>
    </source>
</reference>
<dbReference type="Proteomes" id="UP000289738">
    <property type="component" value="Chromosome A03"/>
</dbReference>
<dbReference type="AlphaFoldDB" id="A0A445DQP5"/>
<evidence type="ECO:0000313" key="2">
    <source>
        <dbReference type="Proteomes" id="UP000289738"/>
    </source>
</evidence>
<gene>
    <name evidence="1" type="ORF">Ahy_A03g011418</name>
</gene>
<keyword evidence="2" id="KW-1185">Reference proteome</keyword>
<proteinExistence type="predicted"/>